<comment type="catalytic activity">
    <reaction evidence="11">
        <text>(2R)-2,3-dihydroxy-3-methylbutanoate = 3-methyl-2-oxobutanoate + H2O</text>
        <dbReference type="Rhea" id="RHEA:24809"/>
        <dbReference type="ChEBI" id="CHEBI:11851"/>
        <dbReference type="ChEBI" id="CHEBI:15377"/>
        <dbReference type="ChEBI" id="CHEBI:49072"/>
        <dbReference type="EC" id="4.2.1.9"/>
    </reaction>
    <physiologicalReaction direction="left-to-right" evidence="11">
        <dbReference type="Rhea" id="RHEA:24810"/>
    </physiologicalReaction>
</comment>
<keyword evidence="9 15" id="KW-0456">Lyase</keyword>
<comment type="subunit">
    <text evidence="15">Homodimer.</text>
</comment>
<keyword evidence="10 15" id="KW-0100">Branched-chain amino acid biosynthesis</keyword>
<dbReference type="Proteomes" id="UP000322976">
    <property type="component" value="Unassembled WGS sequence"/>
</dbReference>
<dbReference type="PANTHER" id="PTHR43661:SF3">
    <property type="entry name" value="D-XYLONATE DEHYDRATASE YAGF-RELATED"/>
    <property type="match status" value="1"/>
</dbReference>
<evidence type="ECO:0000256" key="6">
    <source>
        <dbReference type="ARBA" id="ARBA00022842"/>
    </source>
</evidence>
<feature type="binding site" evidence="15">
    <location>
        <position position="80"/>
    </location>
    <ligand>
        <name>Mg(2+)</name>
        <dbReference type="ChEBI" id="CHEBI:18420"/>
    </ligand>
</feature>
<dbReference type="SUPFAM" id="SSF52016">
    <property type="entry name" value="LeuD/IlvD-like"/>
    <property type="match status" value="1"/>
</dbReference>
<gene>
    <name evidence="15 18" type="primary">ilvD</name>
    <name evidence="18" type="ORF">FWJ32_04070</name>
</gene>
<dbReference type="UniPathway" id="UPA00049">
    <property type="reaction ID" value="UER00061"/>
</dbReference>
<comment type="similarity">
    <text evidence="2 15">Belongs to the IlvD/Edd family.</text>
</comment>
<evidence type="ECO:0000256" key="13">
    <source>
        <dbReference type="ARBA" id="ARBA00029437"/>
    </source>
</evidence>
<dbReference type="RefSeq" id="WP_149544695.1">
    <property type="nucleotide sequence ID" value="NZ_VTPS01000004.1"/>
</dbReference>
<dbReference type="SUPFAM" id="SSF143975">
    <property type="entry name" value="IlvD/EDD N-terminal domain-like"/>
    <property type="match status" value="1"/>
</dbReference>
<feature type="binding site" evidence="15">
    <location>
        <position position="122"/>
    </location>
    <ligand>
        <name>Mg(2+)</name>
        <dbReference type="ChEBI" id="CHEBI:18420"/>
    </ligand>
</feature>
<keyword evidence="19" id="KW-1185">Reference proteome</keyword>
<dbReference type="Pfam" id="PF24877">
    <property type="entry name" value="ILV_EDD_C"/>
    <property type="match status" value="1"/>
</dbReference>
<organism evidence="18 19">
    <name type="scientific">Calorimonas adulescens</name>
    <dbReference type="NCBI Taxonomy" id="2606906"/>
    <lineage>
        <taxon>Bacteria</taxon>
        <taxon>Bacillati</taxon>
        <taxon>Bacillota</taxon>
        <taxon>Clostridia</taxon>
        <taxon>Thermoanaerobacterales</taxon>
        <taxon>Thermoanaerobacteraceae</taxon>
        <taxon>Calorimonas</taxon>
    </lineage>
</organism>
<protein>
    <recommendedName>
        <fullName evidence="14 15">Dihydroxy-acid dehydratase</fullName>
        <shortName evidence="15">DAD</shortName>
        <ecNumber evidence="14 15">4.2.1.9</ecNumber>
    </recommendedName>
</protein>
<dbReference type="NCBIfam" id="NF002068">
    <property type="entry name" value="PRK00911.1"/>
    <property type="match status" value="1"/>
</dbReference>
<comment type="cofactor">
    <cofactor evidence="15">
        <name>[2Fe-2S] cluster</name>
        <dbReference type="ChEBI" id="CHEBI:190135"/>
    </cofactor>
    <text evidence="15">Binds 1 [2Fe-2S] cluster per subunit. This cluster acts as a Lewis acid cofactor.</text>
</comment>
<dbReference type="InterPro" id="IPR000581">
    <property type="entry name" value="ILV_EDD_N"/>
</dbReference>
<reference evidence="18 19" key="1">
    <citation type="submission" date="2019-08" db="EMBL/GenBank/DDBJ databases">
        <title>Calorimonas adulescens gen. nov., sp. nov., an anaerobic thermophilic bacterium from Sakhalin hot spring.</title>
        <authorList>
            <person name="Khomyakova M.A."/>
            <person name="Merkel A.Y."/>
            <person name="Novikov A."/>
            <person name="Bonch-Osmolovskaya E.A."/>
            <person name="Slobodkin A.I."/>
        </authorList>
    </citation>
    <scope>NUCLEOTIDE SEQUENCE [LARGE SCALE GENOMIC DNA]</scope>
    <source>
        <strain evidence="18 19">A05MB</strain>
    </source>
</reference>
<evidence type="ECO:0000256" key="4">
    <source>
        <dbReference type="ARBA" id="ARBA00022714"/>
    </source>
</evidence>
<dbReference type="HAMAP" id="MF_00012">
    <property type="entry name" value="IlvD"/>
    <property type="match status" value="1"/>
</dbReference>
<dbReference type="EC" id="4.2.1.9" evidence="14 15"/>
<dbReference type="InterPro" id="IPR042096">
    <property type="entry name" value="Dihydro-acid_dehy_C"/>
</dbReference>
<keyword evidence="8 15" id="KW-0411">Iron-sulfur</keyword>
<evidence type="ECO:0000256" key="12">
    <source>
        <dbReference type="ARBA" id="ARBA00029436"/>
    </source>
</evidence>
<dbReference type="NCBIfam" id="TIGR00110">
    <property type="entry name" value="ilvD"/>
    <property type="match status" value="1"/>
</dbReference>
<evidence type="ECO:0000256" key="9">
    <source>
        <dbReference type="ARBA" id="ARBA00023239"/>
    </source>
</evidence>
<dbReference type="GO" id="GO:0009097">
    <property type="term" value="P:isoleucine biosynthetic process"/>
    <property type="evidence" value="ECO:0007669"/>
    <property type="project" value="UniProtKB-UniRule"/>
</dbReference>
<dbReference type="PANTHER" id="PTHR43661">
    <property type="entry name" value="D-XYLONATE DEHYDRATASE"/>
    <property type="match status" value="1"/>
</dbReference>
<comment type="caution">
    <text evidence="15">Lacks conserved residue(s) required for the propagation of feature annotation.</text>
</comment>
<feature type="domain" description="Dihydroxy-acid/6-phosphogluconate dehydratase N-terminal" evidence="16">
    <location>
        <begin position="33"/>
        <end position="354"/>
    </location>
</feature>
<keyword evidence="6 15" id="KW-0460">Magnesium</keyword>
<evidence type="ECO:0000256" key="15">
    <source>
        <dbReference type="HAMAP-Rule" id="MF_00012"/>
    </source>
</evidence>
<dbReference type="GO" id="GO:0005829">
    <property type="term" value="C:cytosol"/>
    <property type="evidence" value="ECO:0007669"/>
    <property type="project" value="TreeGrafter"/>
</dbReference>
<dbReference type="PROSITE" id="PS00886">
    <property type="entry name" value="ILVD_EDD_1"/>
    <property type="match status" value="1"/>
</dbReference>
<dbReference type="UniPathway" id="UPA00047">
    <property type="reaction ID" value="UER00057"/>
</dbReference>
<dbReference type="Pfam" id="PF00920">
    <property type="entry name" value="ILVD_EDD_N"/>
    <property type="match status" value="1"/>
</dbReference>
<comment type="function">
    <text evidence="15">Functions in the biosynthesis of branched-chain amino acids. Catalyzes the dehydration of (2R,3R)-2,3-dihydroxy-3-methylpentanoate (2,3-dihydroxy-3-methylvalerate) into 2-oxo-3-methylpentanoate (2-oxo-3-methylvalerate) and of (2R)-2,3-dihydroxy-3-methylbutanoate (2,3-dihydroxyisovalerate) into 2-oxo-3-methylbutanoate (2-oxoisovalerate), the penultimate precursor to L-isoleucine and L-valine, respectively.</text>
</comment>
<keyword evidence="7 15" id="KW-0408">Iron</keyword>
<dbReference type="InterPro" id="IPR020558">
    <property type="entry name" value="DiOHA_6PGluconate_deHydtase_CS"/>
</dbReference>
<dbReference type="InterPro" id="IPR037237">
    <property type="entry name" value="IlvD/EDD_N"/>
</dbReference>
<feature type="binding site" evidence="15">
    <location>
        <position position="448"/>
    </location>
    <ligand>
        <name>Mg(2+)</name>
        <dbReference type="ChEBI" id="CHEBI:18420"/>
    </ligand>
</feature>
<name>A0A5D8QE44_9THEO</name>
<dbReference type="GO" id="GO:0000287">
    <property type="term" value="F:magnesium ion binding"/>
    <property type="evidence" value="ECO:0007669"/>
    <property type="project" value="UniProtKB-UniRule"/>
</dbReference>
<dbReference type="InterPro" id="IPR004404">
    <property type="entry name" value="DihydroxyA_deHydtase"/>
</dbReference>
<dbReference type="AlphaFoldDB" id="A0A5D8QE44"/>
<evidence type="ECO:0000256" key="5">
    <source>
        <dbReference type="ARBA" id="ARBA00022723"/>
    </source>
</evidence>
<dbReference type="Gene3D" id="3.50.30.80">
    <property type="entry name" value="IlvD/EDD C-terminal domain-like"/>
    <property type="match status" value="1"/>
</dbReference>
<evidence type="ECO:0000313" key="18">
    <source>
        <dbReference type="EMBL" id="TZE82781.1"/>
    </source>
</evidence>
<dbReference type="FunFam" id="3.50.30.80:FF:000001">
    <property type="entry name" value="Dihydroxy-acid dehydratase"/>
    <property type="match status" value="1"/>
</dbReference>
<comment type="cofactor">
    <cofactor evidence="1 15">
        <name>Mg(2+)</name>
        <dbReference type="ChEBI" id="CHEBI:18420"/>
    </cofactor>
</comment>
<dbReference type="EMBL" id="VTPS01000004">
    <property type="protein sequence ID" value="TZE82781.1"/>
    <property type="molecule type" value="Genomic_DNA"/>
</dbReference>
<dbReference type="GO" id="GO:0004160">
    <property type="term" value="F:dihydroxy-acid dehydratase activity"/>
    <property type="evidence" value="ECO:0007669"/>
    <property type="project" value="UniProtKB-UniRule"/>
</dbReference>
<keyword evidence="4 15" id="KW-0001">2Fe-2S</keyword>
<comment type="pathway">
    <text evidence="12 15">Amino-acid biosynthesis; L-valine biosynthesis; L-valine from pyruvate: step 3/4.</text>
</comment>
<evidence type="ECO:0000256" key="14">
    <source>
        <dbReference type="ARBA" id="ARBA00029490"/>
    </source>
</evidence>
<comment type="pathway">
    <text evidence="13 15">Amino-acid biosynthesis; L-isoleucine biosynthesis; L-isoleucine from 2-oxobutanoate: step 3/4.</text>
</comment>
<accession>A0A5D8QE44</accession>
<keyword evidence="5 15" id="KW-0479">Metal-binding</keyword>
<feature type="domain" description="Dihydroxy-acid/6-phosphogluconate dehydratase C-terminal" evidence="17">
    <location>
        <begin position="365"/>
        <end position="555"/>
    </location>
</feature>
<sequence>MFWRSKDILARPEWSLNRSLYKSMGYTDEELARPIVAIVNSWNTIVPGHFMLNDIARAVKEGVIAAGGTPVEFSTIAACDGVAQGHLGMRYILPTRDLIANSIEMMIQAHRLDGMVLIGSCDKVVPGMLMAAARLDMPSIFINGGPMPSGKFKKENPYGGEMVDSSAVQEGLGALQAGKLTLNDYCLLEDTACPSPGSCAMLGTANTMCCVAEAMGMSLPGSAMIPPTEALRLRAAKETGKAIMQLIEKGITARDIINKMSIENAIRLALAIGGSTNLAIHIIAIAMEAGVDLTLDDLDRLARETPHVAAIMPASPYGCAEFYYAGGVPAVMKQIESLLHKGALTVNGRTVGENISGAEVRDDRIIRSIDSPFHRDSGLAVLKGNLAPDGSITKPAAISEALWHFRGKAKVFDSEQDAIDYIEAGKVEKGMVLVIRYEGPKGGPGMPEMFKPMKLLAGMGLAKDVALITDGRFSGSNNGCFVGHISPEAFEGGTIALVKDGDIIDIDITNGSLNIELSDDELNARKKEWVQPEPKIKEGYLYLYSKLASSADKGAVLRYDR</sequence>
<proteinExistence type="inferred from homology"/>
<feature type="binding site" description="via carbamate group" evidence="15">
    <location>
        <position position="123"/>
    </location>
    <ligand>
        <name>Mg(2+)</name>
        <dbReference type="ChEBI" id="CHEBI:18420"/>
    </ligand>
</feature>
<dbReference type="InterPro" id="IPR056740">
    <property type="entry name" value="ILV_EDD_C"/>
</dbReference>
<evidence type="ECO:0000256" key="1">
    <source>
        <dbReference type="ARBA" id="ARBA00001946"/>
    </source>
</evidence>
<feature type="modified residue" description="N6-carboxylysine" evidence="15">
    <location>
        <position position="123"/>
    </location>
</feature>
<comment type="caution">
    <text evidence="18">The sequence shown here is derived from an EMBL/GenBank/DDBJ whole genome shotgun (WGS) entry which is preliminary data.</text>
</comment>
<evidence type="ECO:0000259" key="17">
    <source>
        <dbReference type="Pfam" id="PF24877"/>
    </source>
</evidence>
<dbReference type="GO" id="GO:0051537">
    <property type="term" value="F:2 iron, 2 sulfur cluster binding"/>
    <property type="evidence" value="ECO:0007669"/>
    <property type="project" value="UniProtKB-UniRule"/>
</dbReference>
<dbReference type="GO" id="GO:0009099">
    <property type="term" value="P:L-valine biosynthetic process"/>
    <property type="evidence" value="ECO:0007669"/>
    <property type="project" value="UniProtKB-UniRule"/>
</dbReference>
<keyword evidence="3 15" id="KW-0028">Amino-acid biosynthesis</keyword>
<evidence type="ECO:0000313" key="19">
    <source>
        <dbReference type="Proteomes" id="UP000322976"/>
    </source>
</evidence>
<evidence type="ECO:0000256" key="2">
    <source>
        <dbReference type="ARBA" id="ARBA00006486"/>
    </source>
</evidence>
<evidence type="ECO:0000256" key="3">
    <source>
        <dbReference type="ARBA" id="ARBA00022605"/>
    </source>
</evidence>
<evidence type="ECO:0000256" key="10">
    <source>
        <dbReference type="ARBA" id="ARBA00023304"/>
    </source>
</evidence>
<evidence type="ECO:0000256" key="7">
    <source>
        <dbReference type="ARBA" id="ARBA00023004"/>
    </source>
</evidence>
<evidence type="ECO:0000259" key="16">
    <source>
        <dbReference type="Pfam" id="PF00920"/>
    </source>
</evidence>
<feature type="active site" description="Proton acceptor" evidence="15">
    <location>
        <position position="474"/>
    </location>
</feature>
<evidence type="ECO:0000256" key="8">
    <source>
        <dbReference type="ARBA" id="ARBA00023014"/>
    </source>
</evidence>
<evidence type="ECO:0000256" key="11">
    <source>
        <dbReference type="ARBA" id="ARBA00029304"/>
    </source>
</evidence>
<comment type="catalytic activity">
    <reaction evidence="15">
        <text>(2R,3R)-2,3-dihydroxy-3-methylpentanoate = (S)-3-methyl-2-oxopentanoate + H2O</text>
        <dbReference type="Rhea" id="RHEA:27694"/>
        <dbReference type="ChEBI" id="CHEBI:15377"/>
        <dbReference type="ChEBI" id="CHEBI:35146"/>
        <dbReference type="ChEBI" id="CHEBI:49258"/>
        <dbReference type="EC" id="4.2.1.9"/>
    </reaction>
</comment>